<keyword evidence="7" id="KW-0597">Phosphoprotein</keyword>
<evidence type="ECO:0000256" key="14">
    <source>
        <dbReference type="SAM" id="Phobius"/>
    </source>
</evidence>
<feature type="domain" description="P-type ATPase A" evidence="15">
    <location>
        <begin position="100"/>
        <end position="199"/>
    </location>
</feature>
<dbReference type="Proteomes" id="UP000242175">
    <property type="component" value="Chromosome small"/>
</dbReference>
<dbReference type="Pfam" id="PF00122">
    <property type="entry name" value="E1-E2_ATPase"/>
    <property type="match status" value="1"/>
</dbReference>
<gene>
    <name evidence="16" type="ORF">CF386_07835</name>
</gene>
<evidence type="ECO:0000256" key="6">
    <source>
        <dbReference type="ARBA" id="ARBA00022475"/>
    </source>
</evidence>
<keyword evidence="10" id="KW-1278">Translocase</keyword>
<proteinExistence type="inferred from homology"/>
<comment type="subcellular location">
    <subcellularLocation>
        <location evidence="2">Cell membrane</location>
    </subcellularLocation>
    <subcellularLocation>
        <location evidence="1">Endomembrane system</location>
        <topology evidence="1">Multi-pass membrane protein</topology>
    </subcellularLocation>
</comment>
<dbReference type="KEGG" id="pmai:CF386_07835"/>
<evidence type="ECO:0000256" key="12">
    <source>
        <dbReference type="ARBA" id="ARBA00023065"/>
    </source>
</evidence>
<evidence type="ECO:0000256" key="1">
    <source>
        <dbReference type="ARBA" id="ARBA00004127"/>
    </source>
</evidence>
<keyword evidence="8 14" id="KW-0812">Transmembrane</keyword>
<reference evidence="16 17" key="1">
    <citation type="journal article" date="2016" name="Int. J. Syst. Evol. Microbiol.">
        <title>Paraphotobacterium marinum gen. nov., sp. nov., a member of the family Vibrionaceae, isolated from surface seawater.</title>
        <authorList>
            <person name="Huang Z."/>
            <person name="Dong C."/>
            <person name="Shao Z."/>
        </authorList>
    </citation>
    <scope>NUCLEOTIDE SEQUENCE [LARGE SCALE GENOMIC DNA]</scope>
    <source>
        <strain evidence="16 17">NSCS20N07D</strain>
    </source>
</reference>
<dbReference type="EMBL" id="CP022356">
    <property type="protein sequence ID" value="ASK78969.1"/>
    <property type="molecule type" value="Genomic_DNA"/>
</dbReference>
<feature type="transmembrane region" description="Helical" evidence="14">
    <location>
        <begin position="60"/>
        <end position="79"/>
    </location>
</feature>
<dbReference type="InterPro" id="IPR008250">
    <property type="entry name" value="ATPase_P-typ_transduc_dom_A_sf"/>
</dbReference>
<dbReference type="GO" id="GO:0055070">
    <property type="term" value="P:copper ion homeostasis"/>
    <property type="evidence" value="ECO:0007669"/>
    <property type="project" value="TreeGrafter"/>
</dbReference>
<keyword evidence="5" id="KW-0813">Transport</keyword>
<keyword evidence="11 14" id="KW-1133">Transmembrane helix</keyword>
<dbReference type="Gene3D" id="2.70.150.10">
    <property type="entry name" value="Calcium-transporting ATPase, cytoplasmic transduction domain A"/>
    <property type="match status" value="1"/>
</dbReference>
<dbReference type="GO" id="GO:0005507">
    <property type="term" value="F:copper ion binding"/>
    <property type="evidence" value="ECO:0007669"/>
    <property type="project" value="TreeGrafter"/>
</dbReference>
<accession>A0A220VF42</accession>
<evidence type="ECO:0000256" key="10">
    <source>
        <dbReference type="ARBA" id="ARBA00022967"/>
    </source>
</evidence>
<evidence type="ECO:0000256" key="5">
    <source>
        <dbReference type="ARBA" id="ARBA00022448"/>
    </source>
</evidence>
<dbReference type="PANTHER" id="PTHR43520">
    <property type="entry name" value="ATP7, ISOFORM B"/>
    <property type="match status" value="1"/>
</dbReference>
<protein>
    <recommendedName>
        <fullName evidence="4">P-type Cu(+) transporter</fullName>
        <ecNumber evidence="4">7.2.2.8</ecNumber>
    </recommendedName>
</protein>
<evidence type="ECO:0000313" key="17">
    <source>
        <dbReference type="Proteomes" id="UP000242175"/>
    </source>
</evidence>
<dbReference type="AlphaFoldDB" id="A0A220VF42"/>
<evidence type="ECO:0000256" key="11">
    <source>
        <dbReference type="ARBA" id="ARBA00022989"/>
    </source>
</evidence>
<evidence type="ECO:0000256" key="7">
    <source>
        <dbReference type="ARBA" id="ARBA00022553"/>
    </source>
</evidence>
<keyword evidence="12" id="KW-0406">Ion transport</keyword>
<sequence length="204" mass="22726">MIAVIVLGTMLYAGKDIYLSALQSLKSLSFNMDTLIFVGTFSAWIYSFLIIMFYKHFHVLSLHLYLDASVMILAFMNIGRALEHKGKIKAAEHTESLLNLFPQKAVRLNGDEEKVIMVNDIKKDDLIKVLPGKQIPVDGCIVSGKSHVDESMMTGEPIPNLKKMNDNLYAGTVNQEGVLIMKAIAVGNETALNQLKKLLKMLKI</sequence>
<dbReference type="FunFam" id="2.70.150.10:FF:000002">
    <property type="entry name" value="Copper-transporting ATPase 1, putative"/>
    <property type="match status" value="1"/>
</dbReference>
<dbReference type="GO" id="GO:0043682">
    <property type="term" value="F:P-type divalent copper transporter activity"/>
    <property type="evidence" value="ECO:0007669"/>
    <property type="project" value="TreeGrafter"/>
</dbReference>
<evidence type="ECO:0000256" key="13">
    <source>
        <dbReference type="ARBA" id="ARBA00023136"/>
    </source>
</evidence>
<evidence type="ECO:0000256" key="8">
    <source>
        <dbReference type="ARBA" id="ARBA00022692"/>
    </source>
</evidence>
<keyword evidence="9" id="KW-0479">Metal-binding</keyword>
<keyword evidence="6" id="KW-1003">Cell membrane</keyword>
<keyword evidence="13 14" id="KW-0472">Membrane</keyword>
<comment type="similarity">
    <text evidence="3">Belongs to the cation transport ATPase (P-type) (TC 3.A.3) family. Type IB subfamily.</text>
</comment>
<feature type="transmembrane region" description="Helical" evidence="14">
    <location>
        <begin position="34"/>
        <end position="54"/>
    </location>
</feature>
<evidence type="ECO:0000256" key="3">
    <source>
        <dbReference type="ARBA" id="ARBA00006024"/>
    </source>
</evidence>
<organism evidence="16 17">
    <name type="scientific">Paraphotobacterium marinum</name>
    <dbReference type="NCBI Taxonomy" id="1755811"/>
    <lineage>
        <taxon>Bacteria</taxon>
        <taxon>Pseudomonadati</taxon>
        <taxon>Pseudomonadota</taxon>
        <taxon>Gammaproteobacteria</taxon>
        <taxon>Vibrionales</taxon>
        <taxon>Vibrionaceae</taxon>
        <taxon>Paraphotobacterium</taxon>
    </lineage>
</organism>
<evidence type="ECO:0000256" key="4">
    <source>
        <dbReference type="ARBA" id="ARBA00012517"/>
    </source>
</evidence>
<dbReference type="PANTHER" id="PTHR43520:SF6">
    <property type="entry name" value="COPPER-EXPORTING P-TYPE ATPASE"/>
    <property type="match status" value="1"/>
</dbReference>
<evidence type="ECO:0000256" key="2">
    <source>
        <dbReference type="ARBA" id="ARBA00004236"/>
    </source>
</evidence>
<dbReference type="GO" id="GO:0140581">
    <property type="term" value="F:P-type monovalent copper transporter activity"/>
    <property type="evidence" value="ECO:0007669"/>
    <property type="project" value="UniProtKB-EC"/>
</dbReference>
<dbReference type="SUPFAM" id="SSF81653">
    <property type="entry name" value="Calcium ATPase, transduction domain A"/>
    <property type="match status" value="1"/>
</dbReference>
<evidence type="ECO:0000256" key="9">
    <source>
        <dbReference type="ARBA" id="ARBA00022723"/>
    </source>
</evidence>
<keyword evidence="17" id="KW-1185">Reference proteome</keyword>
<dbReference type="GO" id="GO:0005886">
    <property type="term" value="C:plasma membrane"/>
    <property type="evidence" value="ECO:0007669"/>
    <property type="project" value="UniProtKB-SubCell"/>
</dbReference>
<name>A0A220VF42_9GAMM</name>
<dbReference type="InterPro" id="IPR059000">
    <property type="entry name" value="ATPase_P-type_domA"/>
</dbReference>
<evidence type="ECO:0000313" key="16">
    <source>
        <dbReference type="EMBL" id="ASK78969.1"/>
    </source>
</evidence>
<dbReference type="EC" id="7.2.2.8" evidence="4"/>
<evidence type="ECO:0000259" key="15">
    <source>
        <dbReference type="Pfam" id="PF00122"/>
    </source>
</evidence>